<dbReference type="OrthoDB" id="160054at2759"/>
<name>A0A9Q3GIW2_9BASI</name>
<dbReference type="AlphaFoldDB" id="A0A9Q3GIW2"/>
<accession>A0A9Q3GIW2</accession>
<feature type="region of interest" description="Disordered" evidence="1">
    <location>
        <begin position="245"/>
        <end position="264"/>
    </location>
</feature>
<reference evidence="2" key="1">
    <citation type="submission" date="2021-03" db="EMBL/GenBank/DDBJ databases">
        <title>Draft genome sequence of rust myrtle Austropuccinia psidii MF-1, a brazilian biotype.</title>
        <authorList>
            <person name="Quecine M.C."/>
            <person name="Pachon D.M.R."/>
            <person name="Bonatelli M.L."/>
            <person name="Correr F.H."/>
            <person name="Franceschini L.M."/>
            <person name="Leite T.F."/>
            <person name="Margarido G.R.A."/>
            <person name="Almeida C.A."/>
            <person name="Ferrarezi J.A."/>
            <person name="Labate C.A."/>
        </authorList>
    </citation>
    <scope>NUCLEOTIDE SEQUENCE</scope>
    <source>
        <strain evidence="2">MF-1</strain>
    </source>
</reference>
<dbReference type="PANTHER" id="PTHR35396">
    <property type="entry name" value="SMALL SECRETED PROTEIN"/>
    <property type="match status" value="1"/>
</dbReference>
<organism evidence="2 3">
    <name type="scientific">Austropuccinia psidii MF-1</name>
    <dbReference type="NCBI Taxonomy" id="1389203"/>
    <lineage>
        <taxon>Eukaryota</taxon>
        <taxon>Fungi</taxon>
        <taxon>Dikarya</taxon>
        <taxon>Basidiomycota</taxon>
        <taxon>Pucciniomycotina</taxon>
        <taxon>Pucciniomycetes</taxon>
        <taxon>Pucciniales</taxon>
        <taxon>Sphaerophragmiaceae</taxon>
        <taxon>Austropuccinia</taxon>
    </lineage>
</organism>
<dbReference type="PANTHER" id="PTHR35396:SF1">
    <property type="entry name" value="SMALL SECRETED PROTEIN"/>
    <property type="match status" value="1"/>
</dbReference>
<protein>
    <submittedName>
        <fullName evidence="2">Uncharacterized protein</fullName>
    </submittedName>
</protein>
<proteinExistence type="predicted"/>
<evidence type="ECO:0000256" key="1">
    <source>
        <dbReference type="SAM" id="MobiDB-lite"/>
    </source>
</evidence>
<gene>
    <name evidence="2" type="ORF">O181_008848</name>
</gene>
<feature type="region of interest" description="Disordered" evidence="1">
    <location>
        <begin position="275"/>
        <end position="344"/>
    </location>
</feature>
<evidence type="ECO:0000313" key="3">
    <source>
        <dbReference type="Proteomes" id="UP000765509"/>
    </source>
</evidence>
<keyword evidence="3" id="KW-1185">Reference proteome</keyword>
<evidence type="ECO:0000313" key="2">
    <source>
        <dbReference type="EMBL" id="MBW0469133.1"/>
    </source>
</evidence>
<dbReference type="EMBL" id="AVOT02002089">
    <property type="protein sequence ID" value="MBW0469133.1"/>
    <property type="molecule type" value="Genomic_DNA"/>
</dbReference>
<feature type="compositionally biased region" description="Basic and acidic residues" evidence="1">
    <location>
        <begin position="327"/>
        <end position="338"/>
    </location>
</feature>
<comment type="caution">
    <text evidence="2">The sequence shown here is derived from an EMBL/GenBank/DDBJ whole genome shotgun (WGS) entry which is preliminary data.</text>
</comment>
<sequence length="344" mass="37267">MLGLKAITNLGALTALINLPYVTASWDPSTGNLPHTRPTASWLQKNPRKVFSILVIDATLILRFILHTIALVSTPNIQVAECAHNTRLAYPKVQIYAYFKPNRAQDFNHGCTGQPGYEENISGAFNNGPEKVQNRDLYHDARYPRCRQVVDSTTPWPKDVGDILHVPRDSLPPKCGAACEMNGDPGLAPGTPGAYQPHRAVEYEPYAPTSPNWPTCAKGPDGKIKYINRNPQSPNTVYCKQNPGAETCANPDNPSIRTTKRPNCIDDPHGPGCPASGGNESGEVDCKANPQDARCGSGSKNGSGEHVPNCKTNPHADGCPQSQKQPEGNKSKPKEKSATNHIHN</sequence>
<dbReference type="Proteomes" id="UP000765509">
    <property type="component" value="Unassembled WGS sequence"/>
</dbReference>